<evidence type="ECO:0000259" key="5">
    <source>
        <dbReference type="Pfam" id="PF02836"/>
    </source>
</evidence>
<dbReference type="InterPro" id="IPR006103">
    <property type="entry name" value="Glyco_hydro_2_cat"/>
</dbReference>
<dbReference type="Gene3D" id="2.60.120.260">
    <property type="entry name" value="Galactose-binding domain-like"/>
    <property type="match status" value="1"/>
</dbReference>
<dbReference type="GO" id="GO:0004565">
    <property type="term" value="F:beta-galactosidase activity"/>
    <property type="evidence" value="ECO:0007669"/>
    <property type="project" value="UniProtKB-EC"/>
</dbReference>
<dbReference type="Gene3D" id="2.60.40.10">
    <property type="entry name" value="Immunoglobulins"/>
    <property type="match status" value="1"/>
</dbReference>
<dbReference type="SUPFAM" id="SSF51445">
    <property type="entry name" value="(Trans)glycosidases"/>
    <property type="match status" value="1"/>
</dbReference>
<dbReference type="InterPro" id="IPR006102">
    <property type="entry name" value="Ig-like_GH2"/>
</dbReference>
<dbReference type="InterPro" id="IPR051913">
    <property type="entry name" value="GH2_Domain-Containing"/>
</dbReference>
<dbReference type="EC" id="3.2.1.23" evidence="7"/>
<dbReference type="Proteomes" id="UP001208689">
    <property type="component" value="Chromosome"/>
</dbReference>
<evidence type="ECO:0000256" key="3">
    <source>
        <dbReference type="ARBA" id="ARBA00023295"/>
    </source>
</evidence>
<dbReference type="InterPro" id="IPR036156">
    <property type="entry name" value="Beta-gal/glucu_dom_sf"/>
</dbReference>
<dbReference type="Pfam" id="PF02836">
    <property type="entry name" value="Glyco_hydro_2_C"/>
    <property type="match status" value="1"/>
</dbReference>
<feature type="domain" description="Glycoside hydrolase family 2 immunoglobulin-like beta-sandwich" evidence="4">
    <location>
        <begin position="168"/>
        <end position="282"/>
    </location>
</feature>
<organism evidence="7 8">
    <name type="scientific">Candidatus Lokiarchaeum ossiferum</name>
    <dbReference type="NCBI Taxonomy" id="2951803"/>
    <lineage>
        <taxon>Archaea</taxon>
        <taxon>Promethearchaeati</taxon>
        <taxon>Promethearchaeota</taxon>
        <taxon>Promethearchaeia</taxon>
        <taxon>Promethearchaeales</taxon>
        <taxon>Promethearchaeaceae</taxon>
        <taxon>Candidatus Lokiarchaeum</taxon>
    </lineage>
</organism>
<evidence type="ECO:0000259" key="4">
    <source>
        <dbReference type="Pfam" id="PF00703"/>
    </source>
</evidence>
<dbReference type="InterPro" id="IPR006101">
    <property type="entry name" value="Glyco_hydro_2"/>
</dbReference>
<keyword evidence="2 7" id="KW-0378">Hydrolase</keyword>
<reference evidence="7" key="1">
    <citation type="submission" date="2022-09" db="EMBL/GenBank/DDBJ databases">
        <title>Actin cytoskeleton and complex cell architecture in an #Asgard archaeon.</title>
        <authorList>
            <person name="Ponce Toledo R.I."/>
            <person name="Schleper C."/>
            <person name="Rodrigues Oliveira T."/>
            <person name="Wollweber F."/>
            <person name="Xu J."/>
            <person name="Rittmann S."/>
            <person name="Klingl A."/>
            <person name="Pilhofer M."/>
        </authorList>
    </citation>
    <scope>NUCLEOTIDE SEQUENCE</scope>
    <source>
        <strain evidence="7">B-35</strain>
    </source>
</reference>
<keyword evidence="8" id="KW-1185">Reference proteome</keyword>
<dbReference type="SUPFAM" id="SSF49785">
    <property type="entry name" value="Galactose-binding domain-like"/>
    <property type="match status" value="1"/>
</dbReference>
<evidence type="ECO:0000313" key="7">
    <source>
        <dbReference type="EMBL" id="UYP46078.1"/>
    </source>
</evidence>
<evidence type="ECO:0000313" key="8">
    <source>
        <dbReference type="Proteomes" id="UP001208689"/>
    </source>
</evidence>
<feature type="domain" description="Glycosyl hydrolases family 2 sugar binding" evidence="6">
    <location>
        <begin position="7"/>
        <end position="160"/>
    </location>
</feature>
<accession>A0ABY6HRE6</accession>
<evidence type="ECO:0000256" key="1">
    <source>
        <dbReference type="ARBA" id="ARBA00007401"/>
    </source>
</evidence>
<proteinExistence type="inferred from homology"/>
<dbReference type="PANTHER" id="PTHR42732:SF1">
    <property type="entry name" value="BETA-MANNOSIDASE"/>
    <property type="match status" value="1"/>
</dbReference>
<dbReference type="InterPro" id="IPR017853">
    <property type="entry name" value="GH"/>
</dbReference>
<dbReference type="Pfam" id="PF02837">
    <property type="entry name" value="Glyco_hydro_2_N"/>
    <property type="match status" value="1"/>
</dbReference>
<dbReference type="PRINTS" id="PR00132">
    <property type="entry name" value="GLHYDRLASE2"/>
</dbReference>
<protein>
    <submittedName>
        <fullName evidence="7">Beta-galactosidase</fullName>
        <ecNumber evidence="7">3.2.1.23</ecNumber>
    </submittedName>
</protein>
<dbReference type="EMBL" id="CP104013">
    <property type="protein sequence ID" value="UYP46078.1"/>
    <property type="molecule type" value="Genomic_DNA"/>
</dbReference>
<dbReference type="InterPro" id="IPR013783">
    <property type="entry name" value="Ig-like_fold"/>
</dbReference>
<evidence type="ECO:0000259" key="6">
    <source>
        <dbReference type="Pfam" id="PF02837"/>
    </source>
</evidence>
<evidence type="ECO:0000256" key="2">
    <source>
        <dbReference type="ARBA" id="ARBA00022801"/>
    </source>
</evidence>
<dbReference type="PANTHER" id="PTHR42732">
    <property type="entry name" value="BETA-GALACTOSIDASE"/>
    <property type="match status" value="1"/>
</dbReference>
<dbReference type="Gene3D" id="3.20.20.80">
    <property type="entry name" value="Glycosidases"/>
    <property type="match status" value="1"/>
</dbReference>
<sequence>MKNKSLLNGTWNLIVDPQKKGEKESWFSPTFLNNQKYSVEKIAVPSNYNTIPKLFEYTGVVWYILELSEFPAISSKEDLFLCFDGANYIAKIWINGQFIGEHEGGFLPFKFRLPNPLKLKQPNGDKNWLVVKIDTSIVKDGIPGESTDWFNWGGLHRDVYWEIKNKIRIDHVKIKSSFNSPWPHSAQISISIKKNNFSKNLLDEHVLTCRIYELRKDNLTQIKRASQIYIQQEFSLDTRSIQQFNMDILNPKLWSPTEPNLYEIELQIKNLTSPVIERFGIRMIETQEHLLLLNKRPIKMKGASLHEELEPYGRHYSTQLRRSELQAMKALGFNALRSAHYSHDERLCQLCDEEGLLLLEEIPLYWNIEYTNRKIIKLAAQMIRDLISRDFNHPSVIVWSVGNEVPVEDLGCRQTIKLLLQYARKLDPSRLVTYASCRMVSDVTRKYSSINAINFYFGWYYMTPYNLNFFLDAMYYGTHPKTPWIMTEFGAGAKYGEHNLKEQFSEENQARTIAHQIQVMNSKPYMAGWFIWIYRDFRSSQRLNRFQQGFNRKGIVSEKNEKKLIARIMPQLINKKIERIRHYRGLAQFYAYIMRWVERVAVKIIFFLEFRKERKMVKSYYHTELD</sequence>
<feature type="domain" description="Glycoside hydrolase family 2 catalytic" evidence="5">
    <location>
        <begin position="285"/>
        <end position="562"/>
    </location>
</feature>
<dbReference type="InterPro" id="IPR006104">
    <property type="entry name" value="Glyco_hydro_2_N"/>
</dbReference>
<gene>
    <name evidence="7" type="ORF">NEF87_002363</name>
</gene>
<name>A0ABY6HRE6_9ARCH</name>
<comment type="similarity">
    <text evidence="1">Belongs to the glycosyl hydrolase 2 family.</text>
</comment>
<dbReference type="Pfam" id="PF00703">
    <property type="entry name" value="Glyco_hydro_2"/>
    <property type="match status" value="1"/>
</dbReference>
<dbReference type="SUPFAM" id="SSF49303">
    <property type="entry name" value="beta-Galactosidase/glucuronidase domain"/>
    <property type="match status" value="1"/>
</dbReference>
<keyword evidence="3 7" id="KW-0326">Glycosidase</keyword>
<dbReference type="InterPro" id="IPR008979">
    <property type="entry name" value="Galactose-bd-like_sf"/>
</dbReference>